<protein>
    <submittedName>
        <fullName evidence="2">Uncharacterized protein</fullName>
    </submittedName>
</protein>
<dbReference type="RefSeq" id="WP_090979604.1">
    <property type="nucleotide sequence ID" value="NZ_FOJM01000001.1"/>
</dbReference>
<evidence type="ECO:0000313" key="3">
    <source>
        <dbReference type="Proteomes" id="UP000198836"/>
    </source>
</evidence>
<organism evidence="2 3">
    <name type="scientific">Pedobacter suwonensis</name>
    <dbReference type="NCBI Taxonomy" id="332999"/>
    <lineage>
        <taxon>Bacteria</taxon>
        <taxon>Pseudomonadati</taxon>
        <taxon>Bacteroidota</taxon>
        <taxon>Sphingobacteriia</taxon>
        <taxon>Sphingobacteriales</taxon>
        <taxon>Sphingobacteriaceae</taxon>
        <taxon>Pedobacter</taxon>
    </lineage>
</organism>
<accession>A0A1I0SHP3</accession>
<feature type="transmembrane region" description="Helical" evidence="1">
    <location>
        <begin position="23"/>
        <end position="47"/>
    </location>
</feature>
<keyword evidence="1" id="KW-1133">Transmembrane helix</keyword>
<name>A0A1I0SHP3_9SPHI</name>
<keyword evidence="1" id="KW-0812">Transmembrane</keyword>
<evidence type="ECO:0000256" key="1">
    <source>
        <dbReference type="SAM" id="Phobius"/>
    </source>
</evidence>
<keyword evidence="3" id="KW-1185">Reference proteome</keyword>
<dbReference type="EMBL" id="FOJM01000001">
    <property type="protein sequence ID" value="SFA39028.1"/>
    <property type="molecule type" value="Genomic_DNA"/>
</dbReference>
<dbReference type="Proteomes" id="UP000198836">
    <property type="component" value="Unassembled WGS sequence"/>
</dbReference>
<proteinExistence type="predicted"/>
<gene>
    <name evidence="2" type="ORF">SAMN04488511_101347</name>
</gene>
<evidence type="ECO:0000313" key="2">
    <source>
        <dbReference type="EMBL" id="SFA39028.1"/>
    </source>
</evidence>
<dbReference type="STRING" id="332999.SAMN04488511_101347"/>
<dbReference type="AlphaFoldDB" id="A0A1I0SHP3"/>
<reference evidence="3" key="1">
    <citation type="submission" date="2016-10" db="EMBL/GenBank/DDBJ databases">
        <authorList>
            <person name="Varghese N."/>
            <person name="Submissions S."/>
        </authorList>
    </citation>
    <scope>NUCLEOTIDE SEQUENCE [LARGE SCALE GENOMIC DNA]</scope>
    <source>
        <strain evidence="3">DSM 18130</strain>
    </source>
</reference>
<sequence>MKRISFAENNDIKEFVISSTKNWFFIIAFAPFLLVWLAVELFFSIIILANLKAISSLSIWFLGWTAIGLFFIKTWLWEVFCKTILSIQNNKLIIKKKFDFISSSKYISLTGITDLMILNKDIESTKYFTRPNYLFSTNTKSIIFNDGSSKITAVDWINQEDAELIIKILSESIEVARSHKNQSS</sequence>
<keyword evidence="1" id="KW-0472">Membrane</keyword>
<dbReference type="OrthoDB" id="1361463at2"/>
<feature type="transmembrane region" description="Helical" evidence="1">
    <location>
        <begin position="59"/>
        <end position="77"/>
    </location>
</feature>